<reference evidence="3 4" key="1">
    <citation type="journal article" date="2012" name="J. Bacteriol.">
        <title>Genome of Bacillus macauensis ZFHKF-1, a Long-Chain-Forming Bacterium.</title>
        <authorList>
            <person name="Cai L."/>
            <person name="Zhang T."/>
        </authorList>
    </citation>
    <scope>NUCLEOTIDE SEQUENCE [LARGE SCALE GENOMIC DNA]</scope>
    <source>
        <strain evidence="3 4">ZFHKF-1</strain>
    </source>
</reference>
<protein>
    <submittedName>
        <fullName evidence="3">Uncharacterized protein</fullName>
    </submittedName>
</protein>
<feature type="domain" description="Tail spike" evidence="1">
    <location>
        <begin position="117"/>
        <end position="367"/>
    </location>
</feature>
<dbReference type="Pfam" id="PF21311">
    <property type="entry name" value="Phage_RBD_prop"/>
    <property type="match status" value="1"/>
</dbReference>
<dbReference type="EMBL" id="AKKV01000024">
    <property type="protein sequence ID" value="EIT85902.1"/>
    <property type="molecule type" value="Genomic_DNA"/>
</dbReference>
<dbReference type="InterPro" id="IPR010572">
    <property type="entry name" value="Tail_dom"/>
</dbReference>
<accession>I8AJD6</accession>
<dbReference type="InterPro" id="IPR007119">
    <property type="entry name" value="Phage_tail_spike_N"/>
</dbReference>
<keyword evidence="4" id="KW-1185">Reference proteome</keyword>
<proteinExistence type="predicted"/>
<dbReference type="AlphaFoldDB" id="I8AJD6"/>
<evidence type="ECO:0000313" key="3">
    <source>
        <dbReference type="EMBL" id="EIT85902.1"/>
    </source>
</evidence>
<comment type="caution">
    <text evidence="3">The sequence shown here is derived from an EMBL/GenBank/DDBJ whole genome shotgun (WGS) entry which is preliminary data.</text>
</comment>
<dbReference type="OrthoDB" id="2240714at2"/>
<gene>
    <name evidence="3" type="ORF">A374_08704</name>
</gene>
<dbReference type="Proteomes" id="UP000004080">
    <property type="component" value="Unassembled WGS sequence"/>
</dbReference>
<dbReference type="RefSeq" id="WP_007201834.1">
    <property type="nucleotide sequence ID" value="NZ_AKKV01000024.1"/>
</dbReference>
<name>I8AJD6_9BACL</name>
<dbReference type="NCBIfam" id="TIGR01665">
    <property type="entry name" value="put_anti_recept"/>
    <property type="match status" value="1"/>
</dbReference>
<evidence type="ECO:0000259" key="1">
    <source>
        <dbReference type="Pfam" id="PF06605"/>
    </source>
</evidence>
<evidence type="ECO:0000313" key="4">
    <source>
        <dbReference type="Proteomes" id="UP000004080"/>
    </source>
</evidence>
<evidence type="ECO:0000259" key="2">
    <source>
        <dbReference type="Pfam" id="PF21311"/>
    </source>
</evidence>
<dbReference type="InterPro" id="IPR048799">
    <property type="entry name" value="P68_RBP_TagC-like_beta-prop"/>
</dbReference>
<dbReference type="Pfam" id="PF06605">
    <property type="entry name" value="Prophage_tail"/>
    <property type="match status" value="1"/>
</dbReference>
<feature type="domain" description="P68 RBP/TagC-like beta-propeller" evidence="2">
    <location>
        <begin position="527"/>
        <end position="783"/>
    </location>
</feature>
<organism evidence="3 4">
    <name type="scientific">Fictibacillus macauensis ZFHKF-1</name>
    <dbReference type="NCBI Taxonomy" id="1196324"/>
    <lineage>
        <taxon>Bacteria</taxon>
        <taxon>Bacillati</taxon>
        <taxon>Bacillota</taxon>
        <taxon>Bacilli</taxon>
        <taxon>Bacillales</taxon>
        <taxon>Fictibacillaceae</taxon>
        <taxon>Fictibacillus</taxon>
    </lineage>
</organism>
<dbReference type="STRING" id="1196324.A374_08704"/>
<dbReference type="eggNOG" id="COG4926">
    <property type="taxonomic scope" value="Bacteria"/>
</dbReference>
<dbReference type="PATRIC" id="fig|1196324.3.peg.1782"/>
<sequence length="806" mass="91615">MIYILDKDERIQGVLSNKGNGCRYVSDLHNNKIAEAGESDNGQLNKIWSESLSLSVPYNGKDEIEMLENGTELLIQDKASKLWKLFTIYEVSDDVVGQTHYKNIEAFNSCIWKLAHTQIETKTFTNAKSSQIFPYIFQRSGWTLNPFNEFDAPVNTIAIEAGTSQAALDNAIKEFKVEVEAYAEINKDNSIKRCVRLVSKLGEKTGELFEYRHNIKGASRKRLDADFYTKLFVYGVADDKGNPSTITSVNKVKNSAGVVTNLPYIVDDEANDKYNDGKAYIEGAITSETLSKPAELLAWGKEQMKYYNHPKYQYSVDVSLLGERPNIGDTVPVVDFEMLPPMAFTARVVETNFSTSDPKADSVVFGEFTTIKVVPPNLIKQLEAKADQALKEIGDIKDYRITYTTPDGTDFADTKEKKRIVVQVFKGLIQVTSELPADAFEWERIDRLGNFDLTFQEVHKGSGNVIAIDYLEAGTIRCNVSLPEKPEKPDEEEPPKPIRLTIEADFSHFSRFQFGATATDPEINYKVCQYAHYDVTSNQIYWSQKYEGAQVTKEDIALCESYSLSRTDVAGNLLDKMVIKYGGHGSHYGVENVNGKVWIYSALWDKPNKKWYYVKFPYTPNKVLLFGDPIVKVIANEKDYSYGRFNLDTRNGYVLFVAGQREKATHRIVTREDFEKNKLDVKYSMKASDIGIKSTQTYQSSCLDFPYLYTTYGYGYGNGEDDSKDRPTTYCIDVRTKALVYKIDFAFNAGIRPLDDLHEAETINYYYDKDGVKWMLQGFATRHENPNYARANNSLYKAKEYKRADT</sequence>